<evidence type="ECO:0000313" key="2">
    <source>
        <dbReference type="Proteomes" id="UP000561326"/>
    </source>
</evidence>
<dbReference type="Proteomes" id="UP000561326">
    <property type="component" value="Unassembled WGS sequence"/>
</dbReference>
<dbReference type="RefSeq" id="WP_168976222.1">
    <property type="nucleotide sequence ID" value="NZ_JABAGO010000048.1"/>
</dbReference>
<dbReference type="Gene3D" id="1.20.5.2280">
    <property type="match status" value="1"/>
</dbReference>
<evidence type="ECO:0000313" key="1">
    <source>
        <dbReference type="EMBL" id="NMF00552.1"/>
    </source>
</evidence>
<evidence type="ECO:0008006" key="3">
    <source>
        <dbReference type="Google" id="ProtNLM"/>
    </source>
</evidence>
<comment type="caution">
    <text evidence="1">The sequence shown here is derived from an EMBL/GenBank/DDBJ whole genome shotgun (WGS) entry which is preliminary data.</text>
</comment>
<sequence length="168" mass="20077">MSAQLDKILEAVTGIHVRMDRFEIEQKMLRHEMNERFSEMDRRFDDVAKEFSVVHEKFAEVDRRFDEMDRRFVEVDQRFDDVTVEFGIMHLKFAETDKRFDGVTAEFGSIHGKFEEIKQIISDAQVKNLESDNLILREIGQLREEVRYAIDTSHENREQIHRLKNRLG</sequence>
<dbReference type="EMBL" id="JABAGO010000048">
    <property type="protein sequence ID" value="NMF00552.1"/>
    <property type="molecule type" value="Genomic_DNA"/>
</dbReference>
<protein>
    <recommendedName>
        <fullName evidence="3">t-SNARE coiled-coil homology domain-containing protein</fullName>
    </recommendedName>
</protein>
<dbReference type="SUPFAM" id="SSF57997">
    <property type="entry name" value="Tropomyosin"/>
    <property type="match status" value="1"/>
</dbReference>
<proteinExistence type="predicted"/>
<gene>
    <name evidence="1" type="ORF">HF838_20215</name>
</gene>
<name>A0A848D050_ANEAE</name>
<reference evidence="1 2" key="1">
    <citation type="submission" date="2020-04" db="EMBL/GenBank/DDBJ databases">
        <authorList>
            <person name="Hitch T.C.A."/>
            <person name="Wylensek D."/>
            <person name="Clavel T."/>
        </authorList>
    </citation>
    <scope>NUCLEOTIDE SEQUENCE [LARGE SCALE GENOMIC DNA]</scope>
    <source>
        <strain evidence="1 2">WB01_D5_05</strain>
    </source>
</reference>
<accession>A0A848D050</accession>
<dbReference type="AlphaFoldDB" id="A0A848D050"/>
<organism evidence="1 2">
    <name type="scientific">Aneurinibacillus aneurinilyticus</name>
    <name type="common">Bacillus aneurinolyticus</name>
    <dbReference type="NCBI Taxonomy" id="1391"/>
    <lineage>
        <taxon>Bacteria</taxon>
        <taxon>Bacillati</taxon>
        <taxon>Bacillota</taxon>
        <taxon>Bacilli</taxon>
        <taxon>Bacillales</taxon>
        <taxon>Paenibacillaceae</taxon>
        <taxon>Aneurinibacillus group</taxon>
        <taxon>Aneurinibacillus</taxon>
    </lineage>
</organism>